<reference evidence="2 3" key="1">
    <citation type="submission" date="2024-04" db="EMBL/GenBank/DDBJ databases">
        <title>Symmetric and asymmetric DNA N6-adenine methylation regulates different biological responses in Mucorales.</title>
        <authorList>
            <consortium name="Lawrence Berkeley National Laboratory"/>
            <person name="Lax C."/>
            <person name="Mondo S.J."/>
            <person name="Osorio-Concepcion M."/>
            <person name="Muszewska A."/>
            <person name="Corrochano-Luque M."/>
            <person name="Gutierrez G."/>
            <person name="Riley R."/>
            <person name="Lipzen A."/>
            <person name="Guo J."/>
            <person name="Hundley H."/>
            <person name="Amirebrahimi M."/>
            <person name="Ng V."/>
            <person name="Lorenzo-Gutierrez D."/>
            <person name="Binder U."/>
            <person name="Yang J."/>
            <person name="Song Y."/>
            <person name="Canovas D."/>
            <person name="Navarro E."/>
            <person name="Freitag M."/>
            <person name="Gabaldon T."/>
            <person name="Grigoriev I.V."/>
            <person name="Corrochano L.M."/>
            <person name="Nicolas F.E."/>
            <person name="Garre V."/>
        </authorList>
    </citation>
    <scope>NUCLEOTIDE SEQUENCE [LARGE SCALE GENOMIC DNA]</scope>
    <source>
        <strain evidence="2 3">L51</strain>
    </source>
</reference>
<name>A0ABR3AWP6_PHYBL</name>
<keyword evidence="1" id="KW-0812">Transmembrane</keyword>
<keyword evidence="1" id="KW-0472">Membrane</keyword>
<sequence>MRWFIEEDGKKETIAVYCTIARVLGVRARVCVCICVYVYVCMYMCVCGVNFCLVCFFLYMYLFIGWLVGLLYLLLLTRLWIANGFYIYCRFVHALESAIENDYGSPARVHQKYVVLFIIII</sequence>
<evidence type="ECO:0000313" key="3">
    <source>
        <dbReference type="Proteomes" id="UP001448207"/>
    </source>
</evidence>
<protein>
    <submittedName>
        <fullName evidence="2">Uncharacterized protein</fullName>
    </submittedName>
</protein>
<gene>
    <name evidence="2" type="ORF">J3Q64DRAFT_1154952</name>
</gene>
<dbReference type="Proteomes" id="UP001448207">
    <property type="component" value="Unassembled WGS sequence"/>
</dbReference>
<proteinExistence type="predicted"/>
<keyword evidence="1" id="KW-1133">Transmembrane helix</keyword>
<feature type="transmembrane region" description="Helical" evidence="1">
    <location>
        <begin position="57"/>
        <end position="81"/>
    </location>
</feature>
<comment type="caution">
    <text evidence="2">The sequence shown here is derived from an EMBL/GenBank/DDBJ whole genome shotgun (WGS) entry which is preliminary data.</text>
</comment>
<evidence type="ECO:0000256" key="1">
    <source>
        <dbReference type="SAM" id="Phobius"/>
    </source>
</evidence>
<feature type="transmembrane region" description="Helical" evidence="1">
    <location>
        <begin position="30"/>
        <end position="51"/>
    </location>
</feature>
<evidence type="ECO:0000313" key="2">
    <source>
        <dbReference type="EMBL" id="KAL0083010.1"/>
    </source>
</evidence>
<dbReference type="EMBL" id="JBCLYO010000014">
    <property type="protein sequence ID" value="KAL0083010.1"/>
    <property type="molecule type" value="Genomic_DNA"/>
</dbReference>
<accession>A0ABR3AWP6</accession>
<organism evidence="2 3">
    <name type="scientific">Phycomyces blakesleeanus</name>
    <dbReference type="NCBI Taxonomy" id="4837"/>
    <lineage>
        <taxon>Eukaryota</taxon>
        <taxon>Fungi</taxon>
        <taxon>Fungi incertae sedis</taxon>
        <taxon>Mucoromycota</taxon>
        <taxon>Mucoromycotina</taxon>
        <taxon>Mucoromycetes</taxon>
        <taxon>Mucorales</taxon>
        <taxon>Phycomycetaceae</taxon>
        <taxon>Phycomyces</taxon>
    </lineage>
</organism>
<keyword evidence="3" id="KW-1185">Reference proteome</keyword>